<comment type="caution">
    <text evidence="9">The sequence shown here is derived from an EMBL/GenBank/DDBJ whole genome shotgun (WGS) entry which is preliminary data.</text>
</comment>
<feature type="compositionally biased region" description="Pro residues" evidence="7">
    <location>
        <begin position="306"/>
        <end position="323"/>
    </location>
</feature>
<feature type="compositionally biased region" description="Polar residues" evidence="7">
    <location>
        <begin position="289"/>
        <end position="299"/>
    </location>
</feature>
<evidence type="ECO:0000256" key="7">
    <source>
        <dbReference type="SAM" id="MobiDB-lite"/>
    </source>
</evidence>
<proteinExistence type="predicted"/>
<evidence type="ECO:0000256" key="5">
    <source>
        <dbReference type="ARBA" id="ARBA00023242"/>
    </source>
</evidence>
<feature type="compositionally biased region" description="Basic and acidic residues" evidence="7">
    <location>
        <begin position="339"/>
        <end position="350"/>
    </location>
</feature>
<dbReference type="PANTHER" id="PTHR10825:SF72">
    <property type="entry name" value="UBIQUITIN-LIKE DOMAIN-CONTAINING PROTEIN"/>
    <property type="match status" value="1"/>
</dbReference>
<feature type="compositionally biased region" description="Polar residues" evidence="7">
    <location>
        <begin position="152"/>
        <end position="163"/>
    </location>
</feature>
<feature type="compositionally biased region" description="Basic and acidic residues" evidence="7">
    <location>
        <begin position="264"/>
        <end position="274"/>
    </location>
</feature>
<keyword evidence="4" id="KW-0862">Zinc</keyword>
<feature type="compositionally biased region" description="Basic residues" evidence="7">
    <location>
        <begin position="627"/>
        <end position="637"/>
    </location>
</feature>
<feature type="compositionally biased region" description="Polar residues" evidence="7">
    <location>
        <begin position="417"/>
        <end position="427"/>
    </location>
</feature>
<feature type="region of interest" description="Disordered" evidence="7">
    <location>
        <begin position="257"/>
        <end position="640"/>
    </location>
</feature>
<dbReference type="Proteomes" id="UP001321473">
    <property type="component" value="Unassembled WGS sequence"/>
</dbReference>
<reference evidence="9 10" key="1">
    <citation type="journal article" date="2023" name="Arcadia Sci">
        <title>De novo assembly of a long-read Amblyomma americanum tick genome.</title>
        <authorList>
            <person name="Chou S."/>
            <person name="Poskanzer K.E."/>
            <person name="Rollins M."/>
            <person name="Thuy-Boun P.S."/>
        </authorList>
    </citation>
    <scope>NUCLEOTIDE SEQUENCE [LARGE SCALE GENOMIC DNA]</scope>
    <source>
        <strain evidence="9">F_SG_1</strain>
        <tissue evidence="9">Salivary glands</tissue>
    </source>
</reference>
<dbReference type="Pfam" id="PF13923">
    <property type="entry name" value="zf-C3HC4_2"/>
    <property type="match status" value="1"/>
</dbReference>
<dbReference type="SMART" id="SM00184">
    <property type="entry name" value="RING"/>
    <property type="match status" value="1"/>
</dbReference>
<dbReference type="InterPro" id="IPR032443">
    <property type="entry name" value="RAWUL"/>
</dbReference>
<keyword evidence="2" id="KW-0479">Metal-binding</keyword>
<dbReference type="Gene3D" id="3.10.20.90">
    <property type="entry name" value="Phosphatidylinositol 3-kinase Catalytic Subunit, Chain A, domain 1"/>
    <property type="match status" value="1"/>
</dbReference>
<protein>
    <recommendedName>
        <fullName evidence="8">RING-type domain-containing protein</fullName>
    </recommendedName>
</protein>
<name>A0AAQ4E6Y9_AMBAM</name>
<dbReference type="AlphaFoldDB" id="A0AAQ4E6Y9"/>
<evidence type="ECO:0000256" key="6">
    <source>
        <dbReference type="PROSITE-ProRule" id="PRU00175"/>
    </source>
</evidence>
<dbReference type="GO" id="GO:0035102">
    <property type="term" value="C:PRC1 complex"/>
    <property type="evidence" value="ECO:0007669"/>
    <property type="project" value="TreeGrafter"/>
</dbReference>
<feature type="compositionally biased region" description="Pro residues" evidence="7">
    <location>
        <begin position="526"/>
        <end position="548"/>
    </location>
</feature>
<comment type="subcellular location">
    <subcellularLocation>
        <location evidence="1">Nucleus</location>
    </subcellularLocation>
</comment>
<dbReference type="InterPro" id="IPR001841">
    <property type="entry name" value="Znf_RING"/>
</dbReference>
<feature type="domain" description="RING-type" evidence="8">
    <location>
        <begin position="15"/>
        <end position="54"/>
    </location>
</feature>
<dbReference type="PROSITE" id="PS00518">
    <property type="entry name" value="ZF_RING_1"/>
    <property type="match status" value="1"/>
</dbReference>
<evidence type="ECO:0000256" key="4">
    <source>
        <dbReference type="ARBA" id="ARBA00022833"/>
    </source>
</evidence>
<feature type="compositionally biased region" description="Basic and acidic residues" evidence="7">
    <location>
        <begin position="440"/>
        <end position="461"/>
    </location>
</feature>
<evidence type="ECO:0000256" key="2">
    <source>
        <dbReference type="ARBA" id="ARBA00022723"/>
    </source>
</evidence>
<feature type="region of interest" description="Disordered" evidence="7">
    <location>
        <begin position="136"/>
        <end position="164"/>
    </location>
</feature>
<evidence type="ECO:0000313" key="9">
    <source>
        <dbReference type="EMBL" id="KAK8770455.1"/>
    </source>
</evidence>
<dbReference type="InterPro" id="IPR013083">
    <property type="entry name" value="Znf_RING/FYVE/PHD"/>
</dbReference>
<evidence type="ECO:0000256" key="1">
    <source>
        <dbReference type="ARBA" id="ARBA00004123"/>
    </source>
</evidence>
<evidence type="ECO:0000256" key="3">
    <source>
        <dbReference type="ARBA" id="ARBA00022771"/>
    </source>
</evidence>
<keyword evidence="10" id="KW-1185">Reference proteome</keyword>
<accession>A0AAQ4E6Y9</accession>
<dbReference type="Pfam" id="PF16207">
    <property type="entry name" value="RAWUL"/>
    <property type="match status" value="1"/>
</dbReference>
<keyword evidence="5" id="KW-0539">Nucleus</keyword>
<sequence length="679" mass="74688">MPGARLADLNSVISCVLCGGYLVNATTLVECLHSFCRVCIVRYLDTSRLCPICDVPVHKTKPLNYIRPDNTLQDIVYKVVPGLYQREMRKRRDFYEKHPGPDPGVKCREDRGVVDDSVRLIFSPDDTISVSLEYSMGKQEQSSGEKKEEATDSGSQTEPQGPSAQRRFLCCPAAFTISHLQKFIRMKYSLAAQYQVDILYMDDVLCQGYSLMDVAYIYAWKRDCPLRLFFRIYKLPPKPAVAKPVLAEITAVVQQTASDEAISSEEKEVIKEPEAGPPISSEPAEENHVPTQASQTPEQVNKPVAKPSPEPVAPVPSSVPQPEEPTEAIATVVPAAEPHTVETPEMKTTVEEESTAPGSPKAVALVQSTSPQRQKASEPPAEAQSPPPLPKITISTLDKNSHKILIHTKEVAPNLGQALSSPQNGQDKSPPSGKKSKRKEQRDVDRHQSKRKSPEKPEKRTQWSRPPVEDSNSPNKKLKLDGCDDVVEVESVCRKPASSPLQKSDGASLPEAAKHNMPKTVSSPRKPQPPPPPAHPRTPPCAPLPPPSLSRSEEDTRPLDLSVSHRGAAPPQEPPRRPRGRPPLPLPTVLPLPLVTKRPSPPPTYSAPTPMPLFHKLPATPPTSSSTHHHHHHHRGNSKSFLKSANLTCINPDPNAFHTRIVIKNVPPRNSTNNSVHRV</sequence>
<evidence type="ECO:0000313" key="10">
    <source>
        <dbReference type="Proteomes" id="UP001321473"/>
    </source>
</evidence>
<dbReference type="GO" id="GO:0008270">
    <property type="term" value="F:zinc ion binding"/>
    <property type="evidence" value="ECO:0007669"/>
    <property type="project" value="UniProtKB-KW"/>
</dbReference>
<evidence type="ECO:0000259" key="8">
    <source>
        <dbReference type="PROSITE" id="PS50089"/>
    </source>
</evidence>
<gene>
    <name evidence="9" type="ORF">V5799_013079</name>
</gene>
<dbReference type="PANTHER" id="PTHR10825">
    <property type="entry name" value="RING FINGER DOMAIN-CONTAINING, POLYCOMB GROUP COMPONENT"/>
    <property type="match status" value="1"/>
</dbReference>
<dbReference type="Gene3D" id="3.30.40.10">
    <property type="entry name" value="Zinc/RING finger domain, C3HC4 (zinc finger)"/>
    <property type="match status" value="1"/>
</dbReference>
<dbReference type="GO" id="GO:0000122">
    <property type="term" value="P:negative regulation of transcription by RNA polymerase II"/>
    <property type="evidence" value="ECO:0007669"/>
    <property type="project" value="TreeGrafter"/>
</dbReference>
<organism evidence="9 10">
    <name type="scientific">Amblyomma americanum</name>
    <name type="common">Lone star tick</name>
    <dbReference type="NCBI Taxonomy" id="6943"/>
    <lineage>
        <taxon>Eukaryota</taxon>
        <taxon>Metazoa</taxon>
        <taxon>Ecdysozoa</taxon>
        <taxon>Arthropoda</taxon>
        <taxon>Chelicerata</taxon>
        <taxon>Arachnida</taxon>
        <taxon>Acari</taxon>
        <taxon>Parasitiformes</taxon>
        <taxon>Ixodida</taxon>
        <taxon>Ixodoidea</taxon>
        <taxon>Ixodidae</taxon>
        <taxon>Amblyomminae</taxon>
        <taxon>Amblyomma</taxon>
    </lineage>
</organism>
<dbReference type="GO" id="GO:1990841">
    <property type="term" value="F:promoter-specific chromatin binding"/>
    <property type="evidence" value="ECO:0007669"/>
    <property type="project" value="TreeGrafter"/>
</dbReference>
<dbReference type="EMBL" id="JARKHS020021121">
    <property type="protein sequence ID" value="KAK8770455.1"/>
    <property type="molecule type" value="Genomic_DNA"/>
</dbReference>
<dbReference type="PROSITE" id="PS50089">
    <property type="entry name" value="ZF_RING_2"/>
    <property type="match status" value="1"/>
</dbReference>
<dbReference type="SUPFAM" id="SSF57850">
    <property type="entry name" value="RING/U-box"/>
    <property type="match status" value="1"/>
</dbReference>
<dbReference type="FunFam" id="3.30.40.10:FF:000033">
    <property type="entry name" value="Polycomb group RING finger protein 3"/>
    <property type="match status" value="1"/>
</dbReference>
<dbReference type="InterPro" id="IPR017907">
    <property type="entry name" value="Znf_RING_CS"/>
</dbReference>
<feature type="compositionally biased region" description="Pro residues" evidence="7">
    <location>
        <begin position="599"/>
        <end position="611"/>
    </location>
</feature>
<dbReference type="CDD" id="cd17082">
    <property type="entry name" value="RAWUL_PCGF2_like"/>
    <property type="match status" value="1"/>
</dbReference>
<keyword evidence="3 6" id="KW-0863">Zinc-finger</keyword>
<feature type="compositionally biased region" description="Pro residues" evidence="7">
    <location>
        <begin position="581"/>
        <end position="590"/>
    </location>
</feature>